<accession>A0A2R8CMN5</accession>
<dbReference type="InterPro" id="IPR006660">
    <property type="entry name" value="Arsenate_reductase-like"/>
</dbReference>
<sequence>MPGAYNRRPMRHERHPMLKLYGLPNCDRCRRARRRLEASDQEVEMIDLRRLADQGGLEETLQHFLTYVDWSTLLNRRSTTWRNLDDAERGDLDQTRAMALIKAHPSLIQRPVLDTGTEVLVGKAVDDWPA</sequence>
<dbReference type="Pfam" id="PF03960">
    <property type="entry name" value="ArsC"/>
    <property type="match status" value="1"/>
</dbReference>
<gene>
    <name evidence="3" type="primary">spxA</name>
    <name evidence="3" type="ORF">KSP9073_02200</name>
</gene>
<dbReference type="PANTHER" id="PTHR30041">
    <property type="entry name" value="ARSENATE REDUCTASE"/>
    <property type="match status" value="1"/>
</dbReference>
<keyword evidence="4" id="KW-1185">Reference proteome</keyword>
<evidence type="ECO:0000313" key="4">
    <source>
        <dbReference type="Proteomes" id="UP000244934"/>
    </source>
</evidence>
<organism evidence="3 4">
    <name type="scientific">Kushneria phyllosphaerae</name>
    <dbReference type="NCBI Taxonomy" id="2100822"/>
    <lineage>
        <taxon>Bacteria</taxon>
        <taxon>Pseudomonadati</taxon>
        <taxon>Pseudomonadota</taxon>
        <taxon>Gammaproteobacteria</taxon>
        <taxon>Oceanospirillales</taxon>
        <taxon>Halomonadaceae</taxon>
        <taxon>Kushneria</taxon>
    </lineage>
</organism>
<dbReference type="PANTHER" id="PTHR30041:SF8">
    <property type="entry name" value="PROTEIN YFFB"/>
    <property type="match status" value="1"/>
</dbReference>
<protein>
    <submittedName>
        <fullName evidence="3">Regulatory protein Spx</fullName>
    </submittedName>
</protein>
<dbReference type="PROSITE" id="PS51353">
    <property type="entry name" value="ARSC"/>
    <property type="match status" value="1"/>
</dbReference>
<dbReference type="EMBL" id="ONZI01000003">
    <property type="protein sequence ID" value="SPJ34167.1"/>
    <property type="molecule type" value="Genomic_DNA"/>
</dbReference>
<dbReference type="Gene3D" id="3.40.30.10">
    <property type="entry name" value="Glutaredoxin"/>
    <property type="match status" value="1"/>
</dbReference>
<reference evidence="4" key="1">
    <citation type="submission" date="2018-03" db="EMBL/GenBank/DDBJ databases">
        <authorList>
            <person name="Navarro De La Torre S."/>
        </authorList>
    </citation>
    <scope>NUCLEOTIDE SEQUENCE [LARGE SCALE GENOMIC DNA]</scope>
    <source>
        <strain evidence="4">EAod3</strain>
    </source>
</reference>
<dbReference type="SUPFAM" id="SSF52833">
    <property type="entry name" value="Thioredoxin-like"/>
    <property type="match status" value="1"/>
</dbReference>
<name>A0A2R8CMN5_9GAMM</name>
<comment type="similarity">
    <text evidence="1 2">Belongs to the ArsC family.</text>
</comment>
<dbReference type="AlphaFoldDB" id="A0A2R8CMN5"/>
<proteinExistence type="inferred from homology"/>
<evidence type="ECO:0000313" key="3">
    <source>
        <dbReference type="EMBL" id="SPJ34167.1"/>
    </source>
</evidence>
<dbReference type="Proteomes" id="UP000244934">
    <property type="component" value="Unassembled WGS sequence"/>
</dbReference>
<dbReference type="InterPro" id="IPR036249">
    <property type="entry name" value="Thioredoxin-like_sf"/>
</dbReference>
<evidence type="ECO:0000256" key="2">
    <source>
        <dbReference type="PROSITE-ProRule" id="PRU01282"/>
    </source>
</evidence>
<evidence type="ECO:0000256" key="1">
    <source>
        <dbReference type="ARBA" id="ARBA00007198"/>
    </source>
</evidence>